<evidence type="ECO:0000313" key="1">
    <source>
        <dbReference type="EMBL" id="NGL64120.1"/>
    </source>
</evidence>
<accession>A0A6G4QRB1</accession>
<protein>
    <submittedName>
        <fullName evidence="1">Uncharacterized protein</fullName>
    </submittedName>
</protein>
<comment type="caution">
    <text evidence="1">The sequence shown here is derived from an EMBL/GenBank/DDBJ whole genome shotgun (WGS) entry which is preliminary data.</text>
</comment>
<dbReference type="EMBL" id="JAAJKA010000060">
    <property type="protein sequence ID" value="NGL64120.1"/>
    <property type="molecule type" value="Genomic_DNA"/>
</dbReference>
<proteinExistence type="predicted"/>
<dbReference type="AlphaFoldDB" id="A0A6G4QRB1"/>
<organism evidence="1">
    <name type="scientific">Staphylococcus aureus</name>
    <dbReference type="NCBI Taxonomy" id="1280"/>
    <lineage>
        <taxon>Bacteria</taxon>
        <taxon>Bacillati</taxon>
        <taxon>Bacillota</taxon>
        <taxon>Bacilli</taxon>
        <taxon>Bacillales</taxon>
        <taxon>Staphylococcaceae</taxon>
        <taxon>Staphylococcus</taxon>
    </lineage>
</organism>
<feature type="non-terminal residue" evidence="1">
    <location>
        <position position="61"/>
    </location>
</feature>
<reference evidence="1" key="1">
    <citation type="submission" date="2020-02" db="EMBL/GenBank/DDBJ databases">
        <title>Novel Insights Into The Classification of Staphylococcal Beta-Lactamases In Relation To The Cefazolin Inoculum Effect.</title>
        <authorList>
            <person name="Carvajal L.P."/>
            <person name="Rincon S."/>
            <person name="Echeverri A."/>
            <person name="Porras J."/>
            <person name="Rios R."/>
            <person name="Ordonez K."/>
            <person name="Seas C."/>
            <person name="Gomez-Villegas S."/>
            <person name="Diaz L."/>
            <person name="Arias C.A."/>
            <person name="Reyes J."/>
        </authorList>
    </citation>
    <scope>NUCLEOTIDE SEQUENCE</scope>
    <source>
        <strain evidence="1">UCL764</strain>
    </source>
</reference>
<gene>
    <name evidence="1" type="ORF">G0X55_13725</name>
</gene>
<name>A0A6G4QRB1_STAAU</name>
<sequence length="61" mass="7064">MYKKILTLSILLVMIFTVVPVHNEVEAKPKKGSVVTINKKQYIYQGTVKKYYPAKYCKLVN</sequence>